<dbReference type="InterPro" id="IPR004083">
    <property type="entry name" value="Raptor"/>
</dbReference>
<evidence type="ECO:0000313" key="3">
    <source>
        <dbReference type="Proteomes" id="UP000037460"/>
    </source>
</evidence>
<dbReference type="InterPro" id="IPR036322">
    <property type="entry name" value="WD40_repeat_dom_sf"/>
</dbReference>
<dbReference type="GO" id="GO:0005737">
    <property type="term" value="C:cytoplasm"/>
    <property type="evidence" value="ECO:0007669"/>
    <property type="project" value="TreeGrafter"/>
</dbReference>
<dbReference type="GO" id="GO:0030674">
    <property type="term" value="F:protein-macromolecule adaptor activity"/>
    <property type="evidence" value="ECO:0007669"/>
    <property type="project" value="TreeGrafter"/>
</dbReference>
<dbReference type="Pfam" id="PF00400">
    <property type="entry name" value="WD40"/>
    <property type="match status" value="2"/>
</dbReference>
<proteinExistence type="predicted"/>
<evidence type="ECO:0000256" key="1">
    <source>
        <dbReference type="PROSITE-ProRule" id="PRU00221"/>
    </source>
</evidence>
<dbReference type="SUPFAM" id="SSF50978">
    <property type="entry name" value="WD40 repeat-like"/>
    <property type="match status" value="1"/>
</dbReference>
<dbReference type="InterPro" id="IPR001680">
    <property type="entry name" value="WD40_rpt"/>
</dbReference>
<dbReference type="PANTHER" id="PTHR12848:SF16">
    <property type="entry name" value="REGULATORY-ASSOCIATED PROTEIN OF MTOR"/>
    <property type="match status" value="1"/>
</dbReference>
<dbReference type="SMART" id="SM00320">
    <property type="entry name" value="WD40"/>
    <property type="match status" value="3"/>
</dbReference>
<dbReference type="Gene3D" id="2.130.10.10">
    <property type="entry name" value="YVTN repeat-like/Quinoprotein amine dehydrogenase"/>
    <property type="match status" value="2"/>
</dbReference>
<dbReference type="PROSITE" id="PS50294">
    <property type="entry name" value="WD_REPEATS_REGION"/>
    <property type="match status" value="1"/>
</dbReference>
<sequence>MVGSFLAADRSAAATEAASLHDSRLFTAYQPQGALLSVAASTSNVIRQWDLVAERCARQLTVDVADAFSVRALASDQHSSLLVVGGTDGATRIIDPRLPSADCTVATVGAFASRAHIAQLTLQTSDRPWVAIATHLGDMGVWDLRRAVSSASALPHSSSSAAPLVHTITSHKSGLSALSLHDHLPLLASGSRNQFIKLFDLTALRDNAGPARELSTIRYFDGFLGARIGPVTCLAFHPTKPLLAVGATDSVVSIYSS</sequence>
<dbReference type="Proteomes" id="UP000037460">
    <property type="component" value="Unassembled WGS sequence"/>
</dbReference>
<dbReference type="GO" id="GO:0031929">
    <property type="term" value="P:TOR signaling"/>
    <property type="evidence" value="ECO:0007669"/>
    <property type="project" value="InterPro"/>
</dbReference>
<gene>
    <name evidence="2" type="ORF">Ctob_002122</name>
</gene>
<dbReference type="GO" id="GO:0030307">
    <property type="term" value="P:positive regulation of cell growth"/>
    <property type="evidence" value="ECO:0007669"/>
    <property type="project" value="TreeGrafter"/>
</dbReference>
<keyword evidence="3" id="KW-1185">Reference proteome</keyword>
<dbReference type="AlphaFoldDB" id="A0A0M0JD62"/>
<dbReference type="InterPro" id="IPR015943">
    <property type="entry name" value="WD40/YVTN_repeat-like_dom_sf"/>
</dbReference>
<dbReference type="EMBL" id="JWZX01003119">
    <property type="protein sequence ID" value="KOO24163.1"/>
    <property type="molecule type" value="Genomic_DNA"/>
</dbReference>
<dbReference type="PANTHER" id="PTHR12848">
    <property type="entry name" value="REGULATORY-ASSOCIATED PROTEIN OF MTOR"/>
    <property type="match status" value="1"/>
</dbReference>
<dbReference type="GO" id="GO:0009267">
    <property type="term" value="P:cellular response to starvation"/>
    <property type="evidence" value="ECO:0007669"/>
    <property type="project" value="TreeGrafter"/>
</dbReference>
<dbReference type="GO" id="GO:0071230">
    <property type="term" value="P:cellular response to amino acid stimulus"/>
    <property type="evidence" value="ECO:0007669"/>
    <property type="project" value="TreeGrafter"/>
</dbReference>
<dbReference type="GO" id="GO:0010506">
    <property type="term" value="P:regulation of autophagy"/>
    <property type="evidence" value="ECO:0007669"/>
    <property type="project" value="TreeGrafter"/>
</dbReference>
<reference evidence="3" key="1">
    <citation type="journal article" date="2015" name="PLoS Genet.">
        <title>Genome Sequence and Transcriptome Analyses of Chrysochromulina tobin: Metabolic Tools for Enhanced Algal Fitness in the Prominent Order Prymnesiales (Haptophyceae).</title>
        <authorList>
            <person name="Hovde B.T."/>
            <person name="Deodato C.R."/>
            <person name="Hunsperger H.M."/>
            <person name="Ryken S.A."/>
            <person name="Yost W."/>
            <person name="Jha R.K."/>
            <person name="Patterson J."/>
            <person name="Monnat R.J. Jr."/>
            <person name="Barlow S.B."/>
            <person name="Starkenburg S.R."/>
            <person name="Cattolico R.A."/>
        </authorList>
    </citation>
    <scope>NUCLEOTIDE SEQUENCE</scope>
    <source>
        <strain evidence="3">CCMP291</strain>
    </source>
</reference>
<organism evidence="2 3">
    <name type="scientific">Chrysochromulina tobinii</name>
    <dbReference type="NCBI Taxonomy" id="1460289"/>
    <lineage>
        <taxon>Eukaryota</taxon>
        <taxon>Haptista</taxon>
        <taxon>Haptophyta</taxon>
        <taxon>Prymnesiophyceae</taxon>
        <taxon>Prymnesiales</taxon>
        <taxon>Chrysochromulinaceae</taxon>
        <taxon>Chrysochromulina</taxon>
    </lineage>
</organism>
<dbReference type="PROSITE" id="PS50082">
    <property type="entry name" value="WD_REPEATS_2"/>
    <property type="match status" value="1"/>
</dbReference>
<dbReference type="OrthoDB" id="10262360at2759"/>
<dbReference type="GO" id="GO:0031931">
    <property type="term" value="C:TORC1 complex"/>
    <property type="evidence" value="ECO:0007669"/>
    <property type="project" value="InterPro"/>
</dbReference>
<protein>
    <submittedName>
        <fullName evidence="2">Wd40 repeat-containing protein</fullName>
    </submittedName>
</protein>
<feature type="repeat" description="WD" evidence="1">
    <location>
        <begin position="224"/>
        <end position="257"/>
    </location>
</feature>
<keyword evidence="1" id="KW-0853">WD repeat</keyword>
<comment type="caution">
    <text evidence="2">The sequence shown here is derived from an EMBL/GenBank/DDBJ whole genome shotgun (WGS) entry which is preliminary data.</text>
</comment>
<name>A0A0M0JD62_9EUKA</name>
<accession>A0A0M0JD62</accession>
<evidence type="ECO:0000313" key="2">
    <source>
        <dbReference type="EMBL" id="KOO24163.1"/>
    </source>
</evidence>